<reference evidence="2" key="1">
    <citation type="submission" date="2020-06" db="EMBL/GenBank/DDBJ databases">
        <title>WGS assembly of Ceratodon purpureus strain R40.</title>
        <authorList>
            <person name="Carey S.B."/>
            <person name="Jenkins J."/>
            <person name="Shu S."/>
            <person name="Lovell J.T."/>
            <person name="Sreedasyam A."/>
            <person name="Maumus F."/>
            <person name="Tiley G.P."/>
            <person name="Fernandez-Pozo N."/>
            <person name="Barry K."/>
            <person name="Chen C."/>
            <person name="Wang M."/>
            <person name="Lipzen A."/>
            <person name="Daum C."/>
            <person name="Saski C.A."/>
            <person name="Payton A.C."/>
            <person name="Mcbreen J.C."/>
            <person name="Conrad R.E."/>
            <person name="Kollar L.M."/>
            <person name="Olsson S."/>
            <person name="Huttunen S."/>
            <person name="Landis J.B."/>
            <person name="Wickett N.J."/>
            <person name="Johnson M.G."/>
            <person name="Rensing S.A."/>
            <person name="Grimwood J."/>
            <person name="Schmutz J."/>
            <person name="Mcdaniel S.F."/>
        </authorList>
    </citation>
    <scope>NUCLEOTIDE SEQUENCE</scope>
    <source>
        <strain evidence="2">R40</strain>
    </source>
</reference>
<dbReference type="Proteomes" id="UP000822688">
    <property type="component" value="Chromosome 9"/>
</dbReference>
<organism evidence="2 3">
    <name type="scientific">Ceratodon purpureus</name>
    <name type="common">Fire moss</name>
    <name type="synonym">Dicranum purpureum</name>
    <dbReference type="NCBI Taxonomy" id="3225"/>
    <lineage>
        <taxon>Eukaryota</taxon>
        <taxon>Viridiplantae</taxon>
        <taxon>Streptophyta</taxon>
        <taxon>Embryophyta</taxon>
        <taxon>Bryophyta</taxon>
        <taxon>Bryophytina</taxon>
        <taxon>Bryopsida</taxon>
        <taxon>Dicranidae</taxon>
        <taxon>Pseudoditrichales</taxon>
        <taxon>Ditrichaceae</taxon>
        <taxon>Ceratodon</taxon>
    </lineage>
</organism>
<dbReference type="AlphaFoldDB" id="A0A8T0GTV6"/>
<accession>A0A8T0GTV6</accession>
<protein>
    <submittedName>
        <fullName evidence="2">Uncharacterized protein</fullName>
    </submittedName>
</protein>
<keyword evidence="1" id="KW-0812">Transmembrane</keyword>
<feature type="transmembrane region" description="Helical" evidence="1">
    <location>
        <begin position="36"/>
        <end position="55"/>
    </location>
</feature>
<keyword evidence="3" id="KW-1185">Reference proteome</keyword>
<evidence type="ECO:0000313" key="3">
    <source>
        <dbReference type="Proteomes" id="UP000822688"/>
    </source>
</evidence>
<comment type="caution">
    <text evidence="2">The sequence shown here is derived from an EMBL/GenBank/DDBJ whole genome shotgun (WGS) entry which is preliminary data.</text>
</comment>
<evidence type="ECO:0000256" key="1">
    <source>
        <dbReference type="SAM" id="Phobius"/>
    </source>
</evidence>
<sequence>MIYDYLGFILSNSAIGLIALGTTWRVRQSPRVFSCLQVFGLECEGASLFVTLVWTSSFEISAPPLSLRWLLCPLLIHFCFIVFSCGYSCSICK</sequence>
<proteinExistence type="predicted"/>
<feature type="transmembrane region" description="Helical" evidence="1">
    <location>
        <begin position="6"/>
        <end position="24"/>
    </location>
</feature>
<evidence type="ECO:0000313" key="2">
    <source>
        <dbReference type="EMBL" id="KAG0561594.1"/>
    </source>
</evidence>
<dbReference type="EMBL" id="CM026430">
    <property type="protein sequence ID" value="KAG0561594.1"/>
    <property type="molecule type" value="Genomic_DNA"/>
</dbReference>
<keyword evidence="1" id="KW-1133">Transmembrane helix</keyword>
<feature type="transmembrane region" description="Helical" evidence="1">
    <location>
        <begin position="67"/>
        <end position="89"/>
    </location>
</feature>
<gene>
    <name evidence="2" type="ORF">KC19_9G076400</name>
</gene>
<keyword evidence="1" id="KW-0472">Membrane</keyword>
<name>A0A8T0GTV6_CERPU</name>